<feature type="region of interest" description="Disordered" evidence="6">
    <location>
        <begin position="215"/>
        <end position="250"/>
    </location>
</feature>
<protein>
    <submittedName>
        <fullName evidence="8">Conjugal transfer protein</fullName>
    </submittedName>
</protein>
<name>A0ABU8K8J2_9HYPH</name>
<evidence type="ECO:0000256" key="3">
    <source>
        <dbReference type="ARBA" id="ARBA00022692"/>
    </source>
</evidence>
<evidence type="ECO:0000313" key="8">
    <source>
        <dbReference type="EMBL" id="MEI9402051.1"/>
    </source>
</evidence>
<dbReference type="EMBL" id="JAPYKO010000003">
    <property type="protein sequence ID" value="MEI9402051.1"/>
    <property type="molecule type" value="Genomic_DNA"/>
</dbReference>
<dbReference type="Proteomes" id="UP001366503">
    <property type="component" value="Unassembled WGS sequence"/>
</dbReference>
<evidence type="ECO:0000256" key="6">
    <source>
        <dbReference type="SAM" id="MobiDB-lite"/>
    </source>
</evidence>
<keyword evidence="5 7" id="KW-0472">Membrane</keyword>
<evidence type="ECO:0000256" key="2">
    <source>
        <dbReference type="ARBA" id="ARBA00010265"/>
    </source>
</evidence>
<organism evidence="8 9">
    <name type="scientific">Mesorhizobium argentiipisi</name>
    <dbReference type="NCBI Taxonomy" id="3015175"/>
    <lineage>
        <taxon>Bacteria</taxon>
        <taxon>Pseudomonadati</taxon>
        <taxon>Pseudomonadota</taxon>
        <taxon>Alphaproteobacteria</taxon>
        <taxon>Hyphomicrobiales</taxon>
        <taxon>Phyllobacteriaceae</taxon>
        <taxon>Mesorhizobium</taxon>
    </lineage>
</organism>
<comment type="similarity">
    <text evidence="2">Belongs to the TrbI/VirB10 family.</text>
</comment>
<keyword evidence="4 7" id="KW-1133">Transmembrane helix</keyword>
<dbReference type="CDD" id="cd16429">
    <property type="entry name" value="VirB10"/>
    <property type="match status" value="1"/>
</dbReference>
<gene>
    <name evidence="8" type="ORF">O7A05_07725</name>
</gene>
<sequence length="474" mass="50184">MPDRSSNIDQRHDRNAEQTVADASVDADREKLLEERRARHTGTSRRRSVGWAGLAGMLLAGVATALALLVGPTQALKTLGFGGEDQQKTSQVDLQVDRVTTNDQRLDFAVPEPPAAAGPSPNPNAETNKQLEELRKEIDAIAQANKGSDVSLAGVQNLLDEYNKEMTQKLKEERDRAKTEDARVRAEASRLEEERVRSSEVAKLDVERRRQLEEVATKQRESTGVVLDESEAPAASAAGAGQRPEDLSGNDRFLASAASSEVKTSISRALPDPSHTVVQGTIVSAVLETAINTELPGNIRAQVIEPVFSFDGSRILLPAGTSLIGTFSNRVDVEQKRVLIAWNRAITPDGQSIALGSTGADLLGRAGTEGNVDNRYVNKIGAAVLISAITALPSSIPGLTGGNKSSSGGGATINIGGAGSGNSNAGGQTASKIAGALSDQGETILDKYLSLPPIIRVPQGEEIRVFVNQDLVIR</sequence>
<evidence type="ECO:0000256" key="5">
    <source>
        <dbReference type="ARBA" id="ARBA00023136"/>
    </source>
</evidence>
<dbReference type="InterPro" id="IPR042217">
    <property type="entry name" value="T4SS_VirB10/TrbI"/>
</dbReference>
<evidence type="ECO:0000256" key="4">
    <source>
        <dbReference type="ARBA" id="ARBA00022989"/>
    </source>
</evidence>
<keyword evidence="3 7" id="KW-0812">Transmembrane</keyword>
<keyword evidence="9" id="KW-1185">Reference proteome</keyword>
<dbReference type="Pfam" id="PF03743">
    <property type="entry name" value="TrbI"/>
    <property type="match status" value="1"/>
</dbReference>
<evidence type="ECO:0000256" key="7">
    <source>
        <dbReference type="SAM" id="Phobius"/>
    </source>
</evidence>
<comment type="subcellular location">
    <subcellularLocation>
        <location evidence="1">Membrane</location>
        <topology evidence="1">Single-pass membrane protein</topology>
    </subcellularLocation>
</comment>
<dbReference type="Gene3D" id="2.40.128.260">
    <property type="entry name" value="Type IV secretion system, VirB10/TraB/TrbI"/>
    <property type="match status" value="1"/>
</dbReference>
<dbReference type="RefSeq" id="WP_337092367.1">
    <property type="nucleotide sequence ID" value="NZ_JAPYKO010000003.1"/>
</dbReference>
<evidence type="ECO:0000256" key="1">
    <source>
        <dbReference type="ARBA" id="ARBA00004167"/>
    </source>
</evidence>
<feature type="transmembrane region" description="Helical" evidence="7">
    <location>
        <begin position="49"/>
        <end position="70"/>
    </location>
</feature>
<feature type="compositionally biased region" description="Low complexity" evidence="6">
    <location>
        <begin position="232"/>
        <end position="241"/>
    </location>
</feature>
<proteinExistence type="inferred from homology"/>
<accession>A0ABU8K8J2</accession>
<dbReference type="InterPro" id="IPR005498">
    <property type="entry name" value="T4SS_VirB10/TraB/TrbI"/>
</dbReference>
<feature type="region of interest" description="Disordered" evidence="6">
    <location>
        <begin position="1"/>
        <end position="28"/>
    </location>
</feature>
<evidence type="ECO:0000313" key="9">
    <source>
        <dbReference type="Proteomes" id="UP001366503"/>
    </source>
</evidence>
<feature type="region of interest" description="Disordered" evidence="6">
    <location>
        <begin position="169"/>
        <end position="190"/>
    </location>
</feature>
<reference evidence="8 9" key="1">
    <citation type="submission" date="2022-12" db="EMBL/GenBank/DDBJ databases">
        <authorList>
            <person name="Muema E."/>
        </authorList>
    </citation>
    <scope>NUCLEOTIDE SEQUENCE [LARGE SCALE GENOMIC DNA]</scope>
    <source>
        <strain evidence="9">1330</strain>
    </source>
</reference>
<comment type="caution">
    <text evidence="8">The sequence shown here is derived from an EMBL/GenBank/DDBJ whole genome shotgun (WGS) entry which is preliminary data.</text>
</comment>